<comment type="caution">
    <text evidence="1">The sequence shown here is derived from an EMBL/GenBank/DDBJ whole genome shotgun (WGS) entry which is preliminary data.</text>
</comment>
<evidence type="ECO:0000313" key="1">
    <source>
        <dbReference type="EMBL" id="KAF5832990.1"/>
    </source>
</evidence>
<keyword evidence="2" id="KW-1185">Reference proteome</keyword>
<name>A0ABQ7GEF4_DUNSA</name>
<dbReference type="EMBL" id="MU069836">
    <property type="protein sequence ID" value="KAF5832990.1"/>
    <property type="molecule type" value="Genomic_DNA"/>
</dbReference>
<sequence length="30" mass="3633">MTWRWRGLQTLKAAAQVLRWTHHPSPHNPR</sequence>
<gene>
    <name evidence="1" type="ORF">DUNSADRAFT_10946</name>
</gene>
<proteinExistence type="predicted"/>
<protein>
    <submittedName>
        <fullName evidence="1">Uncharacterized protein</fullName>
    </submittedName>
</protein>
<dbReference type="Proteomes" id="UP000815325">
    <property type="component" value="Unassembled WGS sequence"/>
</dbReference>
<reference evidence="1" key="1">
    <citation type="submission" date="2017-08" db="EMBL/GenBank/DDBJ databases">
        <authorList>
            <person name="Polle J.E."/>
            <person name="Barry K."/>
            <person name="Cushman J."/>
            <person name="Schmutz J."/>
            <person name="Tran D."/>
            <person name="Hathwaick L.T."/>
            <person name="Yim W.C."/>
            <person name="Jenkins J."/>
            <person name="Mckie-Krisberg Z.M."/>
            <person name="Prochnik S."/>
            <person name="Lindquist E."/>
            <person name="Dockter R.B."/>
            <person name="Adam C."/>
            <person name="Molina H."/>
            <person name="Bunkerborg J."/>
            <person name="Jin E."/>
            <person name="Buchheim M."/>
            <person name="Magnuson J."/>
        </authorList>
    </citation>
    <scope>NUCLEOTIDE SEQUENCE</scope>
    <source>
        <strain evidence="1">CCAP 19/18</strain>
    </source>
</reference>
<accession>A0ABQ7GEF4</accession>
<evidence type="ECO:0000313" key="2">
    <source>
        <dbReference type="Proteomes" id="UP000815325"/>
    </source>
</evidence>
<organism evidence="1 2">
    <name type="scientific">Dunaliella salina</name>
    <name type="common">Green alga</name>
    <name type="synonym">Protococcus salinus</name>
    <dbReference type="NCBI Taxonomy" id="3046"/>
    <lineage>
        <taxon>Eukaryota</taxon>
        <taxon>Viridiplantae</taxon>
        <taxon>Chlorophyta</taxon>
        <taxon>core chlorophytes</taxon>
        <taxon>Chlorophyceae</taxon>
        <taxon>CS clade</taxon>
        <taxon>Chlamydomonadales</taxon>
        <taxon>Dunaliellaceae</taxon>
        <taxon>Dunaliella</taxon>
    </lineage>
</organism>